<name>A0A5B7IG20_PORTR</name>
<comment type="caution">
    <text evidence="3">The sequence shown here is derived from an EMBL/GenBank/DDBJ whole genome shotgun (WGS) entry which is preliminary data.</text>
</comment>
<reference evidence="3 4" key="1">
    <citation type="submission" date="2019-05" db="EMBL/GenBank/DDBJ databases">
        <title>Another draft genome of Portunus trituberculatus and its Hox gene families provides insights of decapod evolution.</title>
        <authorList>
            <person name="Jeong J.-H."/>
            <person name="Song I."/>
            <person name="Kim S."/>
            <person name="Choi T."/>
            <person name="Kim D."/>
            <person name="Ryu S."/>
            <person name="Kim W."/>
        </authorList>
    </citation>
    <scope>NUCLEOTIDE SEQUENCE [LARGE SCALE GENOMIC DNA]</scope>
    <source>
        <tissue evidence="3">Muscle</tissue>
    </source>
</reference>
<dbReference type="EMBL" id="VSRR010056398">
    <property type="protein sequence ID" value="MPC81253.1"/>
    <property type="molecule type" value="Genomic_DNA"/>
</dbReference>
<accession>A0A5B7IG20</accession>
<evidence type="ECO:0000313" key="3">
    <source>
        <dbReference type="EMBL" id="MPC81253.1"/>
    </source>
</evidence>
<feature type="transmembrane region" description="Helical" evidence="2">
    <location>
        <begin position="6"/>
        <end position="23"/>
    </location>
</feature>
<proteinExistence type="predicted"/>
<evidence type="ECO:0000256" key="2">
    <source>
        <dbReference type="SAM" id="Phobius"/>
    </source>
</evidence>
<gene>
    <name evidence="3" type="ORF">E2C01_075859</name>
</gene>
<evidence type="ECO:0000256" key="1">
    <source>
        <dbReference type="SAM" id="MobiDB-lite"/>
    </source>
</evidence>
<keyword evidence="2" id="KW-0472">Membrane</keyword>
<sequence length="74" mass="8363">MMAISVLFKFLSTILYIISWWLYKSPPRQATRHCQNDLTLSSPTTPPCTPRSDPKDLRGARELQGIDNLAADLT</sequence>
<keyword evidence="4" id="KW-1185">Reference proteome</keyword>
<dbReference type="OrthoDB" id="5062115at2759"/>
<keyword evidence="2" id="KW-1133">Transmembrane helix</keyword>
<feature type="region of interest" description="Disordered" evidence="1">
    <location>
        <begin position="34"/>
        <end position="59"/>
    </location>
</feature>
<organism evidence="3 4">
    <name type="scientific">Portunus trituberculatus</name>
    <name type="common">Swimming crab</name>
    <name type="synonym">Neptunus trituberculatus</name>
    <dbReference type="NCBI Taxonomy" id="210409"/>
    <lineage>
        <taxon>Eukaryota</taxon>
        <taxon>Metazoa</taxon>
        <taxon>Ecdysozoa</taxon>
        <taxon>Arthropoda</taxon>
        <taxon>Crustacea</taxon>
        <taxon>Multicrustacea</taxon>
        <taxon>Malacostraca</taxon>
        <taxon>Eumalacostraca</taxon>
        <taxon>Eucarida</taxon>
        <taxon>Decapoda</taxon>
        <taxon>Pleocyemata</taxon>
        <taxon>Brachyura</taxon>
        <taxon>Eubrachyura</taxon>
        <taxon>Portunoidea</taxon>
        <taxon>Portunidae</taxon>
        <taxon>Portuninae</taxon>
        <taxon>Portunus</taxon>
    </lineage>
</organism>
<evidence type="ECO:0000313" key="4">
    <source>
        <dbReference type="Proteomes" id="UP000324222"/>
    </source>
</evidence>
<dbReference type="Proteomes" id="UP000324222">
    <property type="component" value="Unassembled WGS sequence"/>
</dbReference>
<dbReference type="AlphaFoldDB" id="A0A5B7IG20"/>
<keyword evidence="2" id="KW-0812">Transmembrane</keyword>
<protein>
    <submittedName>
        <fullName evidence="3">Uncharacterized protein</fullName>
    </submittedName>
</protein>